<evidence type="ECO:0000256" key="1">
    <source>
        <dbReference type="SAM" id="MobiDB-lite"/>
    </source>
</evidence>
<sequence length="222" mass="25546">MSYYRRKAQKQEAGTSRPAVSFQVLDHSRGKLVKSTKARRNTGTRKGPRNVEIHKQPTRFEADDFNPGEQDPAPYNSPDDAEIDYSDEEEWIFEPTAPPEPRHSNSTVQCKRILKALEERIHFAVSCPALQAGLRSYKRHLCSMQASSTPYPLSLHFVSGWLRFVRAMYLLSSHLHSDPQNPSLEWAILERLQPCQPWSIASFRSRRQEMPRNRVGDTNLGR</sequence>
<name>A0A074RJG6_9AGAM</name>
<reference evidence="2 3" key="1">
    <citation type="submission" date="2013-12" db="EMBL/GenBank/DDBJ databases">
        <authorList>
            <person name="Cubeta M."/>
            <person name="Pakala S."/>
            <person name="Fedorova N."/>
            <person name="Thomas E."/>
            <person name="Dean R."/>
            <person name="Jabaji S."/>
            <person name="Neate S."/>
            <person name="Toda T."/>
            <person name="Tavantzis S."/>
            <person name="Vilgalys R."/>
            <person name="Bharathan N."/>
            <person name="Pakala S."/>
            <person name="Losada L.S."/>
            <person name="Zafar N."/>
            <person name="Nierman W."/>
        </authorList>
    </citation>
    <scope>NUCLEOTIDE SEQUENCE [LARGE SCALE GENOMIC DNA]</scope>
    <source>
        <strain evidence="2 3">123E</strain>
    </source>
</reference>
<feature type="region of interest" description="Disordered" evidence="1">
    <location>
        <begin position="1"/>
        <end position="79"/>
    </location>
</feature>
<gene>
    <name evidence="2" type="ORF">V565_173760</name>
</gene>
<dbReference type="AlphaFoldDB" id="A0A074RJG6"/>
<evidence type="ECO:0000313" key="2">
    <source>
        <dbReference type="EMBL" id="KEP46959.1"/>
    </source>
</evidence>
<dbReference type="HOGENOM" id="CLU_1245977_0_0_1"/>
<keyword evidence="3" id="KW-1185">Reference proteome</keyword>
<proteinExistence type="predicted"/>
<evidence type="ECO:0000313" key="3">
    <source>
        <dbReference type="Proteomes" id="UP000027456"/>
    </source>
</evidence>
<comment type="caution">
    <text evidence="2">The sequence shown here is derived from an EMBL/GenBank/DDBJ whole genome shotgun (WGS) entry which is preliminary data.</text>
</comment>
<feature type="compositionally biased region" description="Basic and acidic residues" evidence="1">
    <location>
        <begin position="49"/>
        <end position="62"/>
    </location>
</feature>
<feature type="compositionally biased region" description="Basic residues" evidence="1">
    <location>
        <begin position="30"/>
        <end position="48"/>
    </location>
</feature>
<protein>
    <submittedName>
        <fullName evidence="2">Uncharacterized protein</fullName>
    </submittedName>
</protein>
<organism evidence="2 3">
    <name type="scientific">Rhizoctonia solani 123E</name>
    <dbReference type="NCBI Taxonomy" id="1423351"/>
    <lineage>
        <taxon>Eukaryota</taxon>
        <taxon>Fungi</taxon>
        <taxon>Dikarya</taxon>
        <taxon>Basidiomycota</taxon>
        <taxon>Agaricomycotina</taxon>
        <taxon>Agaricomycetes</taxon>
        <taxon>Cantharellales</taxon>
        <taxon>Ceratobasidiaceae</taxon>
        <taxon>Rhizoctonia</taxon>
    </lineage>
</organism>
<dbReference type="Proteomes" id="UP000027456">
    <property type="component" value="Unassembled WGS sequence"/>
</dbReference>
<dbReference type="EMBL" id="AZST01000886">
    <property type="protein sequence ID" value="KEP46959.1"/>
    <property type="molecule type" value="Genomic_DNA"/>
</dbReference>
<accession>A0A074RJG6</accession>